<dbReference type="STRING" id="34691.A0A182X829"/>
<dbReference type="PANTHER" id="PTHR47331:SF5">
    <property type="entry name" value="RIBONUCLEASE H"/>
    <property type="match status" value="1"/>
</dbReference>
<dbReference type="PANTHER" id="PTHR47331">
    <property type="entry name" value="PHD-TYPE DOMAIN-CONTAINING PROTEIN"/>
    <property type="match status" value="1"/>
</dbReference>
<organism evidence="2 3">
    <name type="scientific">Anopheles quadriannulatus</name>
    <name type="common">Mosquito</name>
    <dbReference type="NCBI Taxonomy" id="34691"/>
    <lineage>
        <taxon>Eukaryota</taxon>
        <taxon>Metazoa</taxon>
        <taxon>Ecdysozoa</taxon>
        <taxon>Arthropoda</taxon>
        <taxon>Hexapoda</taxon>
        <taxon>Insecta</taxon>
        <taxon>Pterygota</taxon>
        <taxon>Neoptera</taxon>
        <taxon>Endopterygota</taxon>
        <taxon>Diptera</taxon>
        <taxon>Nematocera</taxon>
        <taxon>Culicoidea</taxon>
        <taxon>Culicidae</taxon>
        <taxon>Anophelinae</taxon>
        <taxon>Anopheles</taxon>
    </lineage>
</organism>
<keyword evidence="3" id="KW-1185">Reference proteome</keyword>
<dbReference type="Pfam" id="PF03564">
    <property type="entry name" value="DUF1759"/>
    <property type="match status" value="1"/>
</dbReference>
<dbReference type="VEuPathDB" id="VectorBase:AQUA005965"/>
<sequence length="334" mass="37262">TSSVEGQASEEKKDESEREGKEGLSGRQIAARHVLGKEVSIFSGDPEEWPLFLSTFEEAAKTCGFSSAENLIRLQRCLKGNALELVKGQLTIKENVPDVIESLKMVYGKPSLLIRSLLNKIRNLPPPRPDKMRTVIEFGLAVKALTNQMKAAKLNAHLNNPMLPLFRILPVTLYHNNNSLTIYAFVDEGSTYSLIDESIATELGVHGQKTPLTLQWTGHVTRKEPNSEVINLHISGKDRNTRYRLENVRTVGRLMLPTQTLNYEALQQRHIHLRGLPIQSYTHVQPQLLIGLDNIRVGVPIKLREGQPSEPIAAMCRLGWSIYGGRVPKGVPTA</sequence>
<evidence type="ECO:0008006" key="4">
    <source>
        <dbReference type="Google" id="ProtNLM"/>
    </source>
</evidence>
<accession>A0A182X829</accession>
<name>A0A182X829_ANOQN</name>
<dbReference type="EnsemblMetazoa" id="AQUA005965-RA">
    <property type="protein sequence ID" value="AQUA005965-PA"/>
    <property type="gene ID" value="AQUA005965"/>
</dbReference>
<feature type="region of interest" description="Disordered" evidence="1">
    <location>
        <begin position="1"/>
        <end position="27"/>
    </location>
</feature>
<evidence type="ECO:0000256" key="1">
    <source>
        <dbReference type="SAM" id="MobiDB-lite"/>
    </source>
</evidence>
<protein>
    <recommendedName>
        <fullName evidence="4">Peptidase A2 domain-containing protein</fullName>
    </recommendedName>
</protein>
<feature type="compositionally biased region" description="Basic and acidic residues" evidence="1">
    <location>
        <begin position="9"/>
        <end position="24"/>
    </location>
</feature>
<dbReference type="InterPro" id="IPR005312">
    <property type="entry name" value="DUF1759"/>
</dbReference>
<proteinExistence type="predicted"/>
<evidence type="ECO:0000313" key="3">
    <source>
        <dbReference type="Proteomes" id="UP000076407"/>
    </source>
</evidence>
<dbReference type="Proteomes" id="UP000076407">
    <property type="component" value="Unassembled WGS sequence"/>
</dbReference>
<dbReference type="AlphaFoldDB" id="A0A182X829"/>
<evidence type="ECO:0000313" key="2">
    <source>
        <dbReference type="EnsemblMetazoa" id="AQUA005965-PA"/>
    </source>
</evidence>
<reference evidence="2" key="1">
    <citation type="submission" date="2020-05" db="UniProtKB">
        <authorList>
            <consortium name="EnsemblMetazoa"/>
        </authorList>
    </citation>
    <scope>IDENTIFICATION</scope>
    <source>
        <strain evidence="2">SANGQUA</strain>
    </source>
</reference>